<comment type="subcellular location">
    <subcellularLocation>
        <location evidence="9">Cell membrane</location>
        <topology evidence="9">Single-pass membrane protein</topology>
    </subcellularLocation>
    <subcellularLocation>
        <location evidence="1">Membrane</location>
    </subcellularLocation>
</comment>
<sequence length="63" mass="7148">MNLIQYFRDSRAELARVSWPTRAQIIEGTQAVLIFVVALTLVTWLMDVTFGALIRLVLEGRLA</sequence>
<keyword evidence="6 9" id="KW-1133">Transmembrane helix</keyword>
<keyword evidence="5 9" id="KW-0653">Protein transport</keyword>
<keyword evidence="3 9" id="KW-1003">Cell membrane</keyword>
<feature type="transmembrane region" description="Helical" evidence="9">
    <location>
        <begin position="32"/>
        <end position="58"/>
    </location>
</feature>
<dbReference type="InterPro" id="IPR001901">
    <property type="entry name" value="Translocase_SecE/Sec61-g"/>
</dbReference>
<evidence type="ECO:0000313" key="10">
    <source>
        <dbReference type="EMBL" id="PNY80456.1"/>
    </source>
</evidence>
<evidence type="ECO:0000256" key="5">
    <source>
        <dbReference type="ARBA" id="ARBA00022927"/>
    </source>
</evidence>
<comment type="similarity">
    <text evidence="9">Belongs to the SecE/SEC61-gamma family.</text>
</comment>
<dbReference type="GO" id="GO:0008320">
    <property type="term" value="F:protein transmembrane transporter activity"/>
    <property type="evidence" value="ECO:0007669"/>
    <property type="project" value="UniProtKB-UniRule"/>
</dbReference>
<comment type="caution">
    <text evidence="10">The sequence shown here is derived from an EMBL/GenBank/DDBJ whole genome shotgun (WGS) entry which is preliminary data.</text>
</comment>
<evidence type="ECO:0000256" key="7">
    <source>
        <dbReference type="ARBA" id="ARBA00023010"/>
    </source>
</evidence>
<protein>
    <recommendedName>
        <fullName evidence="9">Protein translocase subunit SecE</fullName>
    </recommendedName>
</protein>
<name>A0A2K3UV95_9DEIO</name>
<evidence type="ECO:0000256" key="3">
    <source>
        <dbReference type="ARBA" id="ARBA00022475"/>
    </source>
</evidence>
<evidence type="ECO:0000256" key="6">
    <source>
        <dbReference type="ARBA" id="ARBA00022989"/>
    </source>
</evidence>
<evidence type="ECO:0000313" key="11">
    <source>
        <dbReference type="Proteomes" id="UP000236379"/>
    </source>
</evidence>
<dbReference type="Proteomes" id="UP000236379">
    <property type="component" value="Unassembled WGS sequence"/>
</dbReference>
<dbReference type="InterPro" id="IPR005807">
    <property type="entry name" value="SecE_bac"/>
</dbReference>
<keyword evidence="7 9" id="KW-0811">Translocation</keyword>
<dbReference type="GO" id="GO:0009306">
    <property type="term" value="P:protein secretion"/>
    <property type="evidence" value="ECO:0007669"/>
    <property type="project" value="UniProtKB-UniRule"/>
</dbReference>
<dbReference type="OrthoDB" id="9812738at2"/>
<evidence type="ECO:0000256" key="4">
    <source>
        <dbReference type="ARBA" id="ARBA00022692"/>
    </source>
</evidence>
<keyword evidence="11" id="KW-1185">Reference proteome</keyword>
<reference evidence="10 11" key="1">
    <citation type="submission" date="2018-01" db="EMBL/GenBank/DDBJ databases">
        <title>Deinococcus koreensis sp. nov., a radiation-resistant bacterium isolated from river water.</title>
        <authorList>
            <person name="Choi A."/>
        </authorList>
    </citation>
    <scope>NUCLEOTIDE SEQUENCE [LARGE SCALE GENOMIC DNA]</scope>
    <source>
        <strain evidence="10 11">SJW1-2</strain>
    </source>
</reference>
<comment type="subunit">
    <text evidence="9">Component of the Sec protein translocase complex. Heterotrimer consisting of SecY, SecE and SecG subunits. The heterotrimers can form oligomers, although 1 heterotrimer is thought to be able to translocate proteins. Interacts with the ribosome. Interacts with SecDF, and other proteins may be involved. Interacts with SecA.</text>
</comment>
<keyword evidence="8 9" id="KW-0472">Membrane</keyword>
<proteinExistence type="inferred from homology"/>
<comment type="function">
    <text evidence="9">Essential subunit of the Sec protein translocation channel SecYEG. Clamps together the 2 halves of SecY. May contact the channel plug during translocation.</text>
</comment>
<evidence type="ECO:0000256" key="2">
    <source>
        <dbReference type="ARBA" id="ARBA00022448"/>
    </source>
</evidence>
<dbReference type="NCBIfam" id="TIGR00964">
    <property type="entry name" value="secE_bact"/>
    <property type="match status" value="1"/>
</dbReference>
<dbReference type="Pfam" id="PF00584">
    <property type="entry name" value="SecE"/>
    <property type="match status" value="1"/>
</dbReference>
<dbReference type="AlphaFoldDB" id="A0A2K3UV95"/>
<dbReference type="HAMAP" id="MF_00422">
    <property type="entry name" value="SecE"/>
    <property type="match status" value="1"/>
</dbReference>
<dbReference type="Gene3D" id="1.20.5.1030">
    <property type="entry name" value="Preprotein translocase secy subunit"/>
    <property type="match status" value="1"/>
</dbReference>
<accession>A0A2K3UV95</accession>
<dbReference type="EMBL" id="PPPD01000001">
    <property type="protein sequence ID" value="PNY80456.1"/>
    <property type="molecule type" value="Genomic_DNA"/>
</dbReference>
<dbReference type="GO" id="GO:0065002">
    <property type="term" value="P:intracellular protein transmembrane transport"/>
    <property type="evidence" value="ECO:0007669"/>
    <property type="project" value="UniProtKB-UniRule"/>
</dbReference>
<organism evidence="10 11">
    <name type="scientific">Deinococcus koreensis</name>
    <dbReference type="NCBI Taxonomy" id="2054903"/>
    <lineage>
        <taxon>Bacteria</taxon>
        <taxon>Thermotogati</taxon>
        <taxon>Deinococcota</taxon>
        <taxon>Deinococci</taxon>
        <taxon>Deinococcales</taxon>
        <taxon>Deinococcaceae</taxon>
        <taxon>Deinococcus</taxon>
    </lineage>
</organism>
<evidence type="ECO:0000256" key="9">
    <source>
        <dbReference type="HAMAP-Rule" id="MF_00422"/>
    </source>
</evidence>
<dbReference type="GO" id="GO:0006605">
    <property type="term" value="P:protein targeting"/>
    <property type="evidence" value="ECO:0007669"/>
    <property type="project" value="UniProtKB-UniRule"/>
</dbReference>
<dbReference type="GO" id="GO:0005886">
    <property type="term" value="C:plasma membrane"/>
    <property type="evidence" value="ECO:0007669"/>
    <property type="project" value="UniProtKB-SubCell"/>
</dbReference>
<dbReference type="RefSeq" id="WP_103310142.1">
    <property type="nucleotide sequence ID" value="NZ_PPPD01000001.1"/>
</dbReference>
<evidence type="ECO:0000256" key="1">
    <source>
        <dbReference type="ARBA" id="ARBA00004370"/>
    </source>
</evidence>
<keyword evidence="4 9" id="KW-0812">Transmembrane</keyword>
<gene>
    <name evidence="9" type="primary">secE</name>
    <name evidence="10" type="ORF">CVO96_02915</name>
</gene>
<dbReference type="PANTHER" id="PTHR33910:SF1">
    <property type="entry name" value="PROTEIN TRANSLOCASE SUBUNIT SECE"/>
    <property type="match status" value="1"/>
</dbReference>
<dbReference type="PANTHER" id="PTHR33910">
    <property type="entry name" value="PROTEIN TRANSLOCASE SUBUNIT SECE"/>
    <property type="match status" value="1"/>
</dbReference>
<evidence type="ECO:0000256" key="8">
    <source>
        <dbReference type="ARBA" id="ARBA00023136"/>
    </source>
</evidence>
<dbReference type="InterPro" id="IPR038379">
    <property type="entry name" value="SecE_sf"/>
</dbReference>
<dbReference type="GO" id="GO:0043952">
    <property type="term" value="P:protein transport by the Sec complex"/>
    <property type="evidence" value="ECO:0007669"/>
    <property type="project" value="UniProtKB-UniRule"/>
</dbReference>
<dbReference type="PROSITE" id="PS01067">
    <property type="entry name" value="SECE_SEC61G"/>
    <property type="match status" value="1"/>
</dbReference>
<keyword evidence="2 9" id="KW-0813">Transport</keyword>